<dbReference type="SUPFAM" id="SSF89796">
    <property type="entry name" value="CoA-transferase family III (CaiB/BaiF)"/>
    <property type="match status" value="1"/>
</dbReference>
<dbReference type="RefSeq" id="WP_111864071.1">
    <property type="nucleotide sequence ID" value="NZ_QLYX01000003.1"/>
</dbReference>
<dbReference type="Gene3D" id="3.40.50.10540">
    <property type="entry name" value="Crotonobetainyl-coa:carnitine coa-transferase, domain 1"/>
    <property type="match status" value="1"/>
</dbReference>
<reference evidence="3 4" key="1">
    <citation type="submission" date="2018-06" db="EMBL/GenBank/DDBJ databases">
        <title>Actinomadura craniellae sp. nov. isolated from marine sponge Craniella sp.</title>
        <authorList>
            <person name="Li L."/>
            <person name="Xu Q.H."/>
            <person name="Lin H.W."/>
            <person name="Lu Y.H."/>
        </authorList>
    </citation>
    <scope>NUCLEOTIDE SEQUENCE [LARGE SCALE GENOMIC DNA]</scope>
    <source>
        <strain evidence="3 4">LHW63021</strain>
    </source>
</reference>
<keyword evidence="4" id="KW-1185">Reference proteome</keyword>
<evidence type="ECO:0000256" key="2">
    <source>
        <dbReference type="SAM" id="MobiDB-lite"/>
    </source>
</evidence>
<dbReference type="Proteomes" id="UP000251891">
    <property type="component" value="Unassembled WGS sequence"/>
</dbReference>
<keyword evidence="1" id="KW-0808">Transferase</keyword>
<dbReference type="InterPro" id="IPR050483">
    <property type="entry name" value="CoA-transferase_III_domain"/>
</dbReference>
<feature type="region of interest" description="Disordered" evidence="2">
    <location>
        <begin position="421"/>
        <end position="446"/>
    </location>
</feature>
<name>A0A365H997_9ACTN</name>
<evidence type="ECO:0000313" key="3">
    <source>
        <dbReference type="EMBL" id="RAY15609.1"/>
    </source>
</evidence>
<dbReference type="Pfam" id="PF02515">
    <property type="entry name" value="CoA_transf_3"/>
    <property type="match status" value="1"/>
</dbReference>
<dbReference type="EMBL" id="QLYX01000003">
    <property type="protein sequence ID" value="RAY15609.1"/>
    <property type="molecule type" value="Genomic_DNA"/>
</dbReference>
<evidence type="ECO:0008006" key="5">
    <source>
        <dbReference type="Google" id="ProtNLM"/>
    </source>
</evidence>
<dbReference type="InterPro" id="IPR023606">
    <property type="entry name" value="CoA-Trfase_III_dom_1_sf"/>
</dbReference>
<dbReference type="PANTHER" id="PTHR48207:SF3">
    <property type="entry name" value="SUCCINATE--HYDROXYMETHYLGLUTARATE COA-TRANSFERASE"/>
    <property type="match status" value="1"/>
</dbReference>
<dbReference type="InterPro" id="IPR044855">
    <property type="entry name" value="CoA-Trfase_III_dom3_sf"/>
</dbReference>
<organism evidence="3 4">
    <name type="scientific">Actinomadura craniellae</name>
    <dbReference type="NCBI Taxonomy" id="2231787"/>
    <lineage>
        <taxon>Bacteria</taxon>
        <taxon>Bacillati</taxon>
        <taxon>Actinomycetota</taxon>
        <taxon>Actinomycetes</taxon>
        <taxon>Streptosporangiales</taxon>
        <taxon>Thermomonosporaceae</taxon>
        <taxon>Actinomadura</taxon>
    </lineage>
</organism>
<feature type="compositionally biased region" description="Basic and acidic residues" evidence="2">
    <location>
        <begin position="429"/>
        <end position="446"/>
    </location>
</feature>
<comment type="caution">
    <text evidence="3">The sequence shown here is derived from an EMBL/GenBank/DDBJ whole genome shotgun (WGS) entry which is preliminary data.</text>
</comment>
<dbReference type="InterPro" id="IPR003673">
    <property type="entry name" value="CoA-Trfase_fam_III"/>
</dbReference>
<accession>A0A365H997</accession>
<dbReference type="Gene3D" id="3.30.1540.10">
    <property type="entry name" value="formyl-coa transferase, domain 3"/>
    <property type="match status" value="1"/>
</dbReference>
<evidence type="ECO:0000313" key="4">
    <source>
        <dbReference type="Proteomes" id="UP000251891"/>
    </source>
</evidence>
<dbReference type="GO" id="GO:0008410">
    <property type="term" value="F:CoA-transferase activity"/>
    <property type="evidence" value="ECO:0007669"/>
    <property type="project" value="TreeGrafter"/>
</dbReference>
<dbReference type="AlphaFoldDB" id="A0A365H997"/>
<dbReference type="OrthoDB" id="4251672at2"/>
<proteinExistence type="predicted"/>
<protein>
    <recommendedName>
        <fullName evidence="5">CoA transferase</fullName>
    </recommendedName>
</protein>
<dbReference type="PANTHER" id="PTHR48207">
    <property type="entry name" value="SUCCINATE--HYDROXYMETHYLGLUTARATE COA-TRANSFERASE"/>
    <property type="match status" value="1"/>
</dbReference>
<gene>
    <name evidence="3" type="ORF">DPM19_07390</name>
</gene>
<evidence type="ECO:0000256" key="1">
    <source>
        <dbReference type="ARBA" id="ARBA00022679"/>
    </source>
</evidence>
<sequence length="446" mass="46908">MTAVPTGSRVTGPLTGVRILEFTTAWAGPFAGRCLAYLGADVIKIEAPGHPDSWRGTRSGGAPIYYPESTPGADPQNRNVLFNSQNLDKRSLALDLKQPGAMDVMHDLVRRSDVVLANFTPGVLDRLGIGRRDLARVNDRVIVVEMPAFGPGGPSSSHQGMGKTMEPAAGMTSLMGYPDGTPVLTGPALMDPVGGLNAVAAVVSALELRERTGRGSRVLVPQVEAAASWIGEYILEQVETGSTWVPDGNHVPHAAPHGAYPCAGDDAWIAIAVADDRQWRALCTTLGAHDLADDPAFQRLADRQAAQGLLDDVLSELTRGHDKVALAGRLQAAGVPAAPVLGGDEIAGSPAMRACGMLVDLDHAAAGRRTYSALAFRHSRTPGSHRRAAPLFGEHNDEVLRDLLGYDAERIAALRGTAALADAPTADTDTPHVPREAAAAREETSP</sequence>